<evidence type="ECO:0000256" key="4">
    <source>
        <dbReference type="ARBA" id="ARBA00022989"/>
    </source>
</evidence>
<comment type="subcellular location">
    <subcellularLocation>
        <location evidence="1">Cell membrane</location>
        <topology evidence="1">Multi-pass membrane protein</topology>
    </subcellularLocation>
</comment>
<evidence type="ECO:0000256" key="7">
    <source>
        <dbReference type="SAM" id="Phobius"/>
    </source>
</evidence>
<protein>
    <submittedName>
        <fullName evidence="8">YihY family inner membrane protein</fullName>
    </submittedName>
</protein>
<evidence type="ECO:0000313" key="8">
    <source>
        <dbReference type="EMBL" id="MXQ08117.1"/>
    </source>
</evidence>
<dbReference type="AlphaFoldDB" id="A0A7C9MR93"/>
<evidence type="ECO:0000256" key="6">
    <source>
        <dbReference type="SAM" id="MobiDB-lite"/>
    </source>
</evidence>
<dbReference type="PIRSF" id="PIRSF035875">
    <property type="entry name" value="RNase_BN"/>
    <property type="match status" value="1"/>
</dbReference>
<keyword evidence="9" id="KW-1185">Reference proteome</keyword>
<proteinExistence type="predicted"/>
<comment type="caution">
    <text evidence="8">The sequence shown here is derived from an EMBL/GenBank/DDBJ whole genome shotgun (WGS) entry which is preliminary data.</text>
</comment>
<evidence type="ECO:0000256" key="3">
    <source>
        <dbReference type="ARBA" id="ARBA00022692"/>
    </source>
</evidence>
<evidence type="ECO:0000313" key="9">
    <source>
        <dbReference type="Proteomes" id="UP000480350"/>
    </source>
</evidence>
<dbReference type="PANTHER" id="PTHR30213">
    <property type="entry name" value="INNER MEMBRANE PROTEIN YHJD"/>
    <property type="match status" value="1"/>
</dbReference>
<reference evidence="8 9" key="1">
    <citation type="submission" date="2019-12" db="EMBL/GenBank/DDBJ databases">
        <authorList>
            <person name="Lee S.D."/>
        </authorList>
    </citation>
    <scope>NUCLEOTIDE SEQUENCE [LARGE SCALE GENOMIC DNA]</scope>
    <source>
        <strain evidence="8 9">GH1-50</strain>
    </source>
</reference>
<keyword evidence="4 7" id="KW-1133">Transmembrane helix</keyword>
<dbReference type="EMBL" id="WUPT01000002">
    <property type="protein sequence ID" value="MXQ08117.1"/>
    <property type="molecule type" value="Genomic_DNA"/>
</dbReference>
<feature type="transmembrane region" description="Helical" evidence="7">
    <location>
        <begin position="194"/>
        <end position="213"/>
    </location>
</feature>
<feature type="transmembrane region" description="Helical" evidence="7">
    <location>
        <begin position="39"/>
        <end position="68"/>
    </location>
</feature>
<dbReference type="InterPro" id="IPR017039">
    <property type="entry name" value="Virul_fac_BrkB"/>
</dbReference>
<dbReference type="PANTHER" id="PTHR30213:SF0">
    <property type="entry name" value="UPF0761 MEMBRANE PROTEIN YIHY"/>
    <property type="match status" value="1"/>
</dbReference>
<dbReference type="Pfam" id="PF03631">
    <property type="entry name" value="Virul_fac_BrkB"/>
    <property type="match status" value="1"/>
</dbReference>
<gene>
    <name evidence="8" type="ORF">GQ651_09710</name>
</gene>
<feature type="transmembrane region" description="Helical" evidence="7">
    <location>
        <begin position="259"/>
        <end position="283"/>
    </location>
</feature>
<organism evidence="8 9">
    <name type="scientific">Kangsaoukella pontilimi</name>
    <dbReference type="NCBI Taxonomy" id="2691042"/>
    <lineage>
        <taxon>Bacteria</taxon>
        <taxon>Pseudomonadati</taxon>
        <taxon>Pseudomonadota</taxon>
        <taxon>Alphaproteobacteria</taxon>
        <taxon>Rhodobacterales</taxon>
        <taxon>Paracoccaceae</taxon>
        <taxon>Kangsaoukella</taxon>
    </lineage>
</organism>
<keyword evidence="5 7" id="KW-0472">Membrane</keyword>
<dbReference type="NCBIfam" id="TIGR00765">
    <property type="entry name" value="yihY_not_rbn"/>
    <property type="match status" value="1"/>
</dbReference>
<evidence type="ECO:0000256" key="5">
    <source>
        <dbReference type="ARBA" id="ARBA00023136"/>
    </source>
</evidence>
<feature type="region of interest" description="Disordered" evidence="6">
    <location>
        <begin position="294"/>
        <end position="316"/>
    </location>
</feature>
<reference evidence="8 9" key="2">
    <citation type="submission" date="2020-03" db="EMBL/GenBank/DDBJ databases">
        <title>Kangsaoukella pontilimi gen. nov., sp. nov., a new member of the family Rhodobacteraceae isolated from a tidal mudflat.</title>
        <authorList>
            <person name="Kim I.S."/>
        </authorList>
    </citation>
    <scope>NUCLEOTIDE SEQUENCE [LARGE SCALE GENOMIC DNA]</scope>
    <source>
        <strain evidence="8 9">GH1-50</strain>
    </source>
</reference>
<sequence>MTDTHRHQTARHATPQDLDRKDLKHAVLRTKDRMGEDNIGLIAAGVAFYGLLALFPGIAALIAVSGLVTEPTEILPRLQSLTALLPDAAREIILGQVREVTGGSSGGLGLTALIGLGLALYAASKGTQNLMTGLNVAFDEDETRGFIRLKAVSLALTVFVVVLSLVSVAALTLLPWLADRLGGLPAAETLIGALRWPVLLGLGIVLFSILFRYGPDRKGARWRWLTPGSISACLLWVVGTLCFSIYVENFGSYNETFGTLAGVVILLMWLWLSAFVTLLGALLNAELEARAEGDTTVGTPRPKGERGATKADQVAG</sequence>
<keyword evidence="3 7" id="KW-0812">Transmembrane</keyword>
<accession>A0A7C9MR93</accession>
<keyword evidence="2" id="KW-1003">Cell membrane</keyword>
<feature type="transmembrane region" description="Helical" evidence="7">
    <location>
        <begin position="225"/>
        <end position="247"/>
    </location>
</feature>
<dbReference type="Proteomes" id="UP000480350">
    <property type="component" value="Unassembled WGS sequence"/>
</dbReference>
<feature type="transmembrane region" description="Helical" evidence="7">
    <location>
        <begin position="154"/>
        <end position="174"/>
    </location>
</feature>
<dbReference type="GO" id="GO:0005886">
    <property type="term" value="C:plasma membrane"/>
    <property type="evidence" value="ECO:0007669"/>
    <property type="project" value="UniProtKB-SubCell"/>
</dbReference>
<feature type="transmembrane region" description="Helical" evidence="7">
    <location>
        <begin position="104"/>
        <end position="123"/>
    </location>
</feature>
<name>A0A7C9MR93_9RHOB</name>
<evidence type="ECO:0000256" key="1">
    <source>
        <dbReference type="ARBA" id="ARBA00004651"/>
    </source>
</evidence>
<evidence type="ECO:0000256" key="2">
    <source>
        <dbReference type="ARBA" id="ARBA00022475"/>
    </source>
</evidence>